<evidence type="ECO:0000313" key="2">
    <source>
        <dbReference type="Proteomes" id="UP000814033"/>
    </source>
</evidence>
<accession>A0ACB8RUN2</accession>
<reference evidence="1" key="2">
    <citation type="journal article" date="2022" name="New Phytol.">
        <title>Evolutionary transition to the ectomycorrhizal habit in the genomes of a hyperdiverse lineage of mushroom-forming fungi.</title>
        <authorList>
            <person name="Looney B."/>
            <person name="Miyauchi S."/>
            <person name="Morin E."/>
            <person name="Drula E."/>
            <person name="Courty P.E."/>
            <person name="Kohler A."/>
            <person name="Kuo A."/>
            <person name="LaButti K."/>
            <person name="Pangilinan J."/>
            <person name="Lipzen A."/>
            <person name="Riley R."/>
            <person name="Andreopoulos W."/>
            <person name="He G."/>
            <person name="Johnson J."/>
            <person name="Nolan M."/>
            <person name="Tritt A."/>
            <person name="Barry K.W."/>
            <person name="Grigoriev I.V."/>
            <person name="Nagy L.G."/>
            <person name="Hibbett D."/>
            <person name="Henrissat B."/>
            <person name="Matheny P.B."/>
            <person name="Labbe J."/>
            <person name="Martin F.M."/>
        </authorList>
    </citation>
    <scope>NUCLEOTIDE SEQUENCE</scope>
    <source>
        <strain evidence="1">FP105234-sp</strain>
    </source>
</reference>
<gene>
    <name evidence="1" type="ORF">FA95DRAFT_1663093</name>
</gene>
<proteinExistence type="predicted"/>
<organism evidence="1 2">
    <name type="scientific">Auriscalpium vulgare</name>
    <dbReference type="NCBI Taxonomy" id="40419"/>
    <lineage>
        <taxon>Eukaryota</taxon>
        <taxon>Fungi</taxon>
        <taxon>Dikarya</taxon>
        <taxon>Basidiomycota</taxon>
        <taxon>Agaricomycotina</taxon>
        <taxon>Agaricomycetes</taxon>
        <taxon>Russulales</taxon>
        <taxon>Auriscalpiaceae</taxon>
        <taxon>Auriscalpium</taxon>
    </lineage>
</organism>
<name>A0ACB8RUN2_9AGAM</name>
<dbReference type="EMBL" id="MU275904">
    <property type="protein sequence ID" value="KAI0047481.1"/>
    <property type="molecule type" value="Genomic_DNA"/>
</dbReference>
<comment type="caution">
    <text evidence="1">The sequence shown here is derived from an EMBL/GenBank/DDBJ whole genome shotgun (WGS) entry which is preliminary data.</text>
</comment>
<keyword evidence="1" id="KW-0378">Hydrolase</keyword>
<dbReference type="Proteomes" id="UP000814033">
    <property type="component" value="Unassembled WGS sequence"/>
</dbReference>
<reference evidence="1" key="1">
    <citation type="submission" date="2021-02" db="EMBL/GenBank/DDBJ databases">
        <authorList>
            <consortium name="DOE Joint Genome Institute"/>
            <person name="Ahrendt S."/>
            <person name="Looney B.P."/>
            <person name="Miyauchi S."/>
            <person name="Morin E."/>
            <person name="Drula E."/>
            <person name="Courty P.E."/>
            <person name="Chicoki N."/>
            <person name="Fauchery L."/>
            <person name="Kohler A."/>
            <person name="Kuo A."/>
            <person name="Labutti K."/>
            <person name="Pangilinan J."/>
            <person name="Lipzen A."/>
            <person name="Riley R."/>
            <person name="Andreopoulos W."/>
            <person name="He G."/>
            <person name="Johnson J."/>
            <person name="Barry K.W."/>
            <person name="Grigoriev I.V."/>
            <person name="Nagy L."/>
            <person name="Hibbett D."/>
            <person name="Henrissat B."/>
            <person name="Matheny P.B."/>
            <person name="Labbe J."/>
            <person name="Martin F."/>
        </authorList>
    </citation>
    <scope>NUCLEOTIDE SEQUENCE</scope>
    <source>
        <strain evidence="1">FP105234-sp</strain>
    </source>
</reference>
<evidence type="ECO:0000313" key="1">
    <source>
        <dbReference type="EMBL" id="KAI0047481.1"/>
    </source>
</evidence>
<sequence length="621" mass="70115">MPKRRNPPKNPPVKKPTATRETRAAAHEAQRLVSRALLEKTRTAAAKNGYDSIEARKRMVDECKRRSNGKIIPYTWQLDVAEALVLGIDSELIAPTGAGKTIPFALPLFHDDKKIIIIISPLNALEEDQARRFQELGLSSTAVNGNTYSDALHKEIKAGKHHVIITSPNMCLQHQQFRALLSSPRFAKRIGAFIVDEAHCITQWGDKFRTEYAQLGTLRAFVSAHVPFLVTSATLTRDDLQQVRKSLLIDKATTFHLNRGNDRPNLEWNVRYMKAGKSDLDSLEFLLPTDPNSESATLPRALVFFDNILTSMEARRWFQERLPPRLQDRVACYSARRGPDSKSDALEKFVSGEHDILFTTEAAGMGCDISDIEIVVQFMVPGSLSIWLQRAGRAGRKRGSLARAYLLVQPTVLQEKGKKTRLPGEDITYVKAVEDGLREWIESNECRRDVADDYFFNPPDREATWYARYSDCSWGAEGVLSDKMLTAFATNLRWKTLDDLRETPVAKWAWLERHGEEVLKCLRELDEKTEADKEQAKKARMDAQKAETAARNAEKKAAADQARKEQQVARAAERERKKAERAQQPPKPRLSRARARVPIADDPMSANIVNVSCLLQIYSAS</sequence>
<protein>
    <submittedName>
        <fullName evidence="1">P-loop containing nucleoside triphosphate hydrolase protein</fullName>
    </submittedName>
</protein>
<keyword evidence="2" id="KW-1185">Reference proteome</keyword>